<dbReference type="OrthoDB" id="3707757at2759"/>
<dbReference type="VEuPathDB" id="FungiDB:Z520_02821"/>
<reference evidence="1 2" key="1">
    <citation type="submission" date="2015-01" db="EMBL/GenBank/DDBJ databases">
        <title>The Genome Sequence of Fonsecaea multimorphosa CBS 102226.</title>
        <authorList>
            <consortium name="The Broad Institute Genomics Platform"/>
            <person name="Cuomo C."/>
            <person name="de Hoog S."/>
            <person name="Gorbushina A."/>
            <person name="Stielow B."/>
            <person name="Teixiera M."/>
            <person name="Abouelleil A."/>
            <person name="Chapman S.B."/>
            <person name="Priest M."/>
            <person name="Young S.K."/>
            <person name="Wortman J."/>
            <person name="Nusbaum C."/>
            <person name="Birren B."/>
        </authorList>
    </citation>
    <scope>NUCLEOTIDE SEQUENCE [LARGE SCALE GENOMIC DNA]</scope>
    <source>
        <strain evidence="1 2">CBS 102226</strain>
    </source>
</reference>
<dbReference type="Gene3D" id="1.20.1290.10">
    <property type="entry name" value="AhpD-like"/>
    <property type="match status" value="1"/>
</dbReference>
<protein>
    <submittedName>
        <fullName evidence="1">Uncharacterized protein</fullName>
    </submittedName>
</protein>
<accession>A0A0D2KWR9</accession>
<dbReference type="AlphaFoldDB" id="A0A0D2KWR9"/>
<organism evidence="1 2">
    <name type="scientific">Fonsecaea multimorphosa CBS 102226</name>
    <dbReference type="NCBI Taxonomy" id="1442371"/>
    <lineage>
        <taxon>Eukaryota</taxon>
        <taxon>Fungi</taxon>
        <taxon>Dikarya</taxon>
        <taxon>Ascomycota</taxon>
        <taxon>Pezizomycotina</taxon>
        <taxon>Eurotiomycetes</taxon>
        <taxon>Chaetothyriomycetidae</taxon>
        <taxon>Chaetothyriales</taxon>
        <taxon>Herpotrichiellaceae</taxon>
        <taxon>Fonsecaea</taxon>
    </lineage>
</organism>
<sequence length="306" mass="33843">MSDWCRDEFMTQWDKKYVSTNLRPNSRPYDGDIFLGLHSRLIACQSEVQNIAYTVIVCIISLNLHGCLVVDSIYAAACCAVGRADVVGRFFDDITVDATPEESEKIFLRLREAITIIFPYLGMPTCIPACYGMIGVVQRKGPSFASTKVLRKPTVTEEDVRKGSELRAKIYSGVGNSDIFALMDKYFTDLCEWLQYPQIKAENKLIAFLVTTSTVVTWGYLIAKANEEVFQPRESHLIVATAIMALGATRQTKSHIKATLGLGNSVACVKVVTDVVARIAAWADCPPIGPFDIDQLANEIQQALKG</sequence>
<evidence type="ECO:0000313" key="1">
    <source>
        <dbReference type="EMBL" id="KIY01269.1"/>
    </source>
</evidence>
<dbReference type="GeneID" id="27708567"/>
<evidence type="ECO:0000313" key="2">
    <source>
        <dbReference type="Proteomes" id="UP000053411"/>
    </source>
</evidence>
<dbReference type="RefSeq" id="XP_016635391.1">
    <property type="nucleotide sequence ID" value="XM_016773334.1"/>
</dbReference>
<keyword evidence="2" id="KW-1185">Reference proteome</keyword>
<gene>
    <name evidence="1" type="ORF">Z520_02821</name>
</gene>
<dbReference type="EMBL" id="KN848065">
    <property type="protein sequence ID" value="KIY01269.1"/>
    <property type="molecule type" value="Genomic_DNA"/>
</dbReference>
<dbReference type="SUPFAM" id="SSF69118">
    <property type="entry name" value="AhpD-like"/>
    <property type="match status" value="1"/>
</dbReference>
<name>A0A0D2KWR9_9EURO</name>
<proteinExistence type="predicted"/>
<dbReference type="InterPro" id="IPR029032">
    <property type="entry name" value="AhpD-like"/>
</dbReference>
<dbReference type="Proteomes" id="UP000053411">
    <property type="component" value="Unassembled WGS sequence"/>
</dbReference>